<accession>A0A9D1UDT7</accession>
<feature type="compositionally biased region" description="Acidic residues" evidence="1">
    <location>
        <begin position="69"/>
        <end position="86"/>
    </location>
</feature>
<feature type="transmembrane region" description="Helical" evidence="2">
    <location>
        <begin position="7"/>
        <end position="29"/>
    </location>
</feature>
<proteinExistence type="predicted"/>
<keyword evidence="2" id="KW-1133">Transmembrane helix</keyword>
<name>A0A9D1UDT7_9FIRM</name>
<feature type="transmembrane region" description="Helical" evidence="2">
    <location>
        <begin position="35"/>
        <end position="58"/>
    </location>
</feature>
<gene>
    <name evidence="3" type="ORF">H9873_04800</name>
</gene>
<dbReference type="AlphaFoldDB" id="A0A9D1UDT7"/>
<keyword evidence="2" id="KW-0472">Membrane</keyword>
<comment type="caution">
    <text evidence="3">The sequence shown here is derived from an EMBL/GenBank/DDBJ whole genome shotgun (WGS) entry which is preliminary data.</text>
</comment>
<reference evidence="3" key="2">
    <citation type="submission" date="2021-04" db="EMBL/GenBank/DDBJ databases">
        <authorList>
            <person name="Gilroy R."/>
        </authorList>
    </citation>
    <scope>NUCLEOTIDE SEQUENCE</scope>
    <source>
        <strain evidence="3">ChiSxjej1B13-11762</strain>
    </source>
</reference>
<dbReference type="Proteomes" id="UP000824263">
    <property type="component" value="Unassembled WGS sequence"/>
</dbReference>
<sequence length="112" mass="12508">MSKSRVFFRVIVGGYLAYTGFSLVGNAMRERPDNYILYTVIGVLFLVVGVAWCAGALLKIARHEYDDGMGEEPAIEEEPAEEEPEREENAPEKEEAGDDRVESEKIHSGKEV</sequence>
<protein>
    <submittedName>
        <fullName evidence="3">Uncharacterized protein</fullName>
    </submittedName>
</protein>
<organism evidence="3 4">
    <name type="scientific">Candidatus Dorea gallistercoris</name>
    <dbReference type="NCBI Taxonomy" id="2838542"/>
    <lineage>
        <taxon>Bacteria</taxon>
        <taxon>Bacillati</taxon>
        <taxon>Bacillota</taxon>
        <taxon>Clostridia</taxon>
        <taxon>Lachnospirales</taxon>
        <taxon>Lachnospiraceae</taxon>
        <taxon>Dorea</taxon>
    </lineage>
</organism>
<keyword evidence="2" id="KW-0812">Transmembrane</keyword>
<feature type="compositionally biased region" description="Basic and acidic residues" evidence="1">
    <location>
        <begin position="87"/>
        <end position="112"/>
    </location>
</feature>
<evidence type="ECO:0000256" key="1">
    <source>
        <dbReference type="SAM" id="MobiDB-lite"/>
    </source>
</evidence>
<dbReference type="EMBL" id="DXGF01000088">
    <property type="protein sequence ID" value="HIW83623.1"/>
    <property type="molecule type" value="Genomic_DNA"/>
</dbReference>
<reference evidence="3" key="1">
    <citation type="journal article" date="2021" name="PeerJ">
        <title>Extensive microbial diversity within the chicken gut microbiome revealed by metagenomics and culture.</title>
        <authorList>
            <person name="Gilroy R."/>
            <person name="Ravi A."/>
            <person name="Getino M."/>
            <person name="Pursley I."/>
            <person name="Horton D.L."/>
            <person name="Alikhan N.F."/>
            <person name="Baker D."/>
            <person name="Gharbi K."/>
            <person name="Hall N."/>
            <person name="Watson M."/>
            <person name="Adriaenssens E.M."/>
            <person name="Foster-Nyarko E."/>
            <person name="Jarju S."/>
            <person name="Secka A."/>
            <person name="Antonio M."/>
            <person name="Oren A."/>
            <person name="Chaudhuri R.R."/>
            <person name="La Ragione R."/>
            <person name="Hildebrand F."/>
            <person name="Pallen M.J."/>
        </authorList>
    </citation>
    <scope>NUCLEOTIDE SEQUENCE</scope>
    <source>
        <strain evidence="3">ChiSxjej1B13-11762</strain>
    </source>
</reference>
<evidence type="ECO:0000313" key="4">
    <source>
        <dbReference type="Proteomes" id="UP000824263"/>
    </source>
</evidence>
<evidence type="ECO:0000313" key="3">
    <source>
        <dbReference type="EMBL" id="HIW83623.1"/>
    </source>
</evidence>
<evidence type="ECO:0000256" key="2">
    <source>
        <dbReference type="SAM" id="Phobius"/>
    </source>
</evidence>
<feature type="region of interest" description="Disordered" evidence="1">
    <location>
        <begin position="69"/>
        <end position="112"/>
    </location>
</feature>